<protein>
    <recommendedName>
        <fullName evidence="5">DUF4148 domain-containing protein</fullName>
    </recommendedName>
</protein>
<dbReference type="Proteomes" id="UP000184395">
    <property type="component" value="Unassembled WGS sequence"/>
</dbReference>
<evidence type="ECO:0000256" key="1">
    <source>
        <dbReference type="SAM" id="MobiDB-lite"/>
    </source>
</evidence>
<dbReference type="AlphaFoldDB" id="A0A1M6NYR7"/>
<dbReference type="EMBL" id="FRAB01000011">
    <property type="protein sequence ID" value="SHK00865.1"/>
    <property type="molecule type" value="Genomic_DNA"/>
</dbReference>
<sequence>MIKRLVLAAVLSAGAAIVSPAFASSGYGPAPHYDPLVGAPASQRGQSALTVRAEQAESMASADAAAQSYGGMHDTTSQSGARIGPDASLSSYAHH</sequence>
<dbReference type="OrthoDB" id="9133844at2"/>
<evidence type="ECO:0000256" key="2">
    <source>
        <dbReference type="SAM" id="SignalP"/>
    </source>
</evidence>
<gene>
    <name evidence="3" type="ORF">SAMN05192548_1011132</name>
</gene>
<feature type="compositionally biased region" description="Low complexity" evidence="1">
    <location>
        <begin position="56"/>
        <end position="68"/>
    </location>
</feature>
<feature type="chain" id="PRO_5009919903" description="DUF4148 domain-containing protein" evidence="2">
    <location>
        <begin position="24"/>
        <end position="95"/>
    </location>
</feature>
<feature type="region of interest" description="Disordered" evidence="1">
    <location>
        <begin position="33"/>
        <end position="95"/>
    </location>
</feature>
<evidence type="ECO:0008006" key="5">
    <source>
        <dbReference type="Google" id="ProtNLM"/>
    </source>
</evidence>
<keyword evidence="2" id="KW-0732">Signal</keyword>
<evidence type="ECO:0000313" key="3">
    <source>
        <dbReference type="EMBL" id="SHK00865.1"/>
    </source>
</evidence>
<dbReference type="STRING" id="169427.SAMN05192548_1011132"/>
<evidence type="ECO:0000313" key="4">
    <source>
        <dbReference type="Proteomes" id="UP000184395"/>
    </source>
</evidence>
<dbReference type="RefSeq" id="WP_073429005.1">
    <property type="nucleotide sequence ID" value="NZ_CADFGY010000004.1"/>
</dbReference>
<name>A0A1M6NYR7_9BURK</name>
<accession>A0A1M6NYR7</accession>
<feature type="signal peptide" evidence="2">
    <location>
        <begin position="1"/>
        <end position="23"/>
    </location>
</feature>
<reference evidence="3 4" key="1">
    <citation type="submission" date="2016-11" db="EMBL/GenBank/DDBJ databases">
        <authorList>
            <person name="Jaros S."/>
            <person name="Januszkiewicz K."/>
            <person name="Wedrychowicz H."/>
        </authorList>
    </citation>
    <scope>NUCLEOTIDE SEQUENCE [LARGE SCALE GENOMIC DNA]</scope>
    <source>
        <strain evidence="3 4">LMG 20594</strain>
    </source>
</reference>
<organism evidence="3 4">
    <name type="scientific">Paraburkholderia terricola</name>
    <dbReference type="NCBI Taxonomy" id="169427"/>
    <lineage>
        <taxon>Bacteria</taxon>
        <taxon>Pseudomonadati</taxon>
        <taxon>Pseudomonadota</taxon>
        <taxon>Betaproteobacteria</taxon>
        <taxon>Burkholderiales</taxon>
        <taxon>Burkholderiaceae</taxon>
        <taxon>Paraburkholderia</taxon>
    </lineage>
</organism>
<proteinExistence type="predicted"/>